<organism evidence="3 4">
    <name type="scientific">Plectus sambesii</name>
    <dbReference type="NCBI Taxonomy" id="2011161"/>
    <lineage>
        <taxon>Eukaryota</taxon>
        <taxon>Metazoa</taxon>
        <taxon>Ecdysozoa</taxon>
        <taxon>Nematoda</taxon>
        <taxon>Chromadorea</taxon>
        <taxon>Plectida</taxon>
        <taxon>Plectina</taxon>
        <taxon>Plectoidea</taxon>
        <taxon>Plectidae</taxon>
        <taxon>Plectus</taxon>
    </lineage>
</organism>
<keyword evidence="2" id="KW-0812">Transmembrane</keyword>
<feature type="region of interest" description="Disordered" evidence="1">
    <location>
        <begin position="486"/>
        <end position="524"/>
    </location>
</feature>
<feature type="compositionally biased region" description="Polar residues" evidence="1">
    <location>
        <begin position="556"/>
        <end position="567"/>
    </location>
</feature>
<evidence type="ECO:0000256" key="2">
    <source>
        <dbReference type="SAM" id="Phobius"/>
    </source>
</evidence>
<evidence type="ECO:0000313" key="4">
    <source>
        <dbReference type="WBParaSite" id="PSAMB.scaffold612size45665.g7376.t1"/>
    </source>
</evidence>
<feature type="compositionally biased region" description="Low complexity" evidence="1">
    <location>
        <begin position="408"/>
        <end position="419"/>
    </location>
</feature>
<keyword evidence="2" id="KW-0472">Membrane</keyword>
<dbReference type="Proteomes" id="UP000887566">
    <property type="component" value="Unplaced"/>
</dbReference>
<feature type="compositionally biased region" description="Polar residues" evidence="1">
    <location>
        <begin position="341"/>
        <end position="356"/>
    </location>
</feature>
<feature type="transmembrane region" description="Helical" evidence="2">
    <location>
        <begin position="70"/>
        <end position="86"/>
    </location>
</feature>
<feature type="region of interest" description="Disordered" evidence="1">
    <location>
        <begin position="267"/>
        <end position="319"/>
    </location>
</feature>
<keyword evidence="3" id="KW-1185">Reference proteome</keyword>
<dbReference type="WBParaSite" id="PSAMB.scaffold612size45665.g7376.t1">
    <property type="protein sequence ID" value="PSAMB.scaffold612size45665.g7376.t1"/>
    <property type="gene ID" value="PSAMB.scaffold612size45665.g7376"/>
</dbReference>
<feature type="compositionally biased region" description="Polar residues" evidence="1">
    <location>
        <begin position="679"/>
        <end position="696"/>
    </location>
</feature>
<feature type="region of interest" description="Disordered" evidence="1">
    <location>
        <begin position="664"/>
        <end position="696"/>
    </location>
</feature>
<accession>A0A914X0F9</accession>
<evidence type="ECO:0000256" key="1">
    <source>
        <dbReference type="SAM" id="MobiDB-lite"/>
    </source>
</evidence>
<feature type="region of interest" description="Disordered" evidence="1">
    <location>
        <begin position="536"/>
        <end position="567"/>
    </location>
</feature>
<keyword evidence="2" id="KW-1133">Transmembrane helix</keyword>
<proteinExistence type="predicted"/>
<feature type="transmembrane region" description="Helical" evidence="2">
    <location>
        <begin position="98"/>
        <end position="125"/>
    </location>
</feature>
<feature type="transmembrane region" description="Helical" evidence="2">
    <location>
        <begin position="131"/>
        <end position="155"/>
    </location>
</feature>
<sequence>MGWFSSLCGFISKSAKKVANVVKNVGSAVVSAVSAAGKFIKTHSKKIVAGAMAVAGVAICAGSGGLLAPIGAGLIGAGVAGLAVAFNKNSTWGDFAKASLGGFVAGALTTLAAPFIAGVAANVAAMSSNLILSWVLAAGVSVVGFAGVAVSTNAINNLIHGHNPMNNWKSSAICGALIGFVSPLINGTGLSENIRHAFTNFETSAGSFTMKFLGNIAISAVVNRAQTGNWNLRNACLNGALYAAANVRGARFRVDQPASYNYEPQYVFNDTRVPEATPQPANPLEERPRPDQQPNDDPPYTYRPQNDAVSAPQAEQTPAETTPLIVQVPPAAVLQPVPEPTENQWAQQERAQLQPQSVPPPNERAPETAQAVRPALPPQTAQTPAAQAPAPIPLPASRTQFDPPLQSTATAPVPVHTVQAPPPPHPTAPTAQRAALVPTPAAPLMDAPASTAQTSTTNHNASTPLAQTPTASNTPKQANIISMTTAPAQQSAATAPLPASAPKITPAAQATPPPQVHPHTEDLTSSGANLAQQQVANSNDAAAPRAEQVHRAPVQPQHTAAPQSAQRQKLNALDNSFRQPVCSVIDEIRFINEEKQRADRERERQILEQTAFDQQHQRIPQYEYVRVTENVRLPVGIDGQPGPSGGSTQQKAYGGSGFASSLTANTDPMTSGFIPDQLPGNQASTAPQTLTSTSPPATANKVPLIIPVILYIEMNQRYEVLHPDAWPEFSNDLRIVTVAGLQGSGRTMMIHSLLYHWGYTLDKVEIVKRSLRMGVVMYVLPEMNLALVDCCESMDAVDEDSIAPASSLLELFCYLISDHRIHHVKVDDRTFDAIQLDKYVESCQRRMQMLMGMGARVSGVGGNRVTLVLRYDSLNLGQKESFSKFKETRKTNQETSQTNITEIFGDKKLADLNEVEKELSEDLINQAPFDEDMHLLMYMPTDYSLDDIGTYSEEQRALAERINHDTSSFGFSNLKNWICNVFPKLAADKPLNDEIANSMNVLASSMAADGVQYDITGYCEKVSNFLQNSENECLCEKITSFSETVANEIKAAGENVGVIPSFKYVIGFGAILVREGLATSNVEVKNKMITLGLEGFTFFLRGAANSQHFEFTAIRMAINDFNALDLLSNECIFLNFERAWIVLQFTAMYGYRLELLTFDIFDKALKALHENVKKPSEEARDICVRLLQMLGVLLSFDTSKILGEEPPASDPAKYTLSEAQFVRLMGVFGKKVDLMNENLKFNRKLTKADVEAHYEKLMAYPAKFFNSSEIALRDKKTMDDLNPTQAHVFSEALLRSFYASMAFFFSERLLEHHHEFISQPNEHPEIVKAKLKLWIQLIELSEESETLFQDLLKKTNIKMWILDTLRDSESAYYELSLKLANSVIYADSQSAEVAEQVANDKVRQPRIATLQTILERERYQKILEAYGEFRLLLINDGHLPRVLDVFDKRPFPVPQKASVFIWHLVRLLCHGVDDDDQQKCLDVYLERRHILIDHLAEIYKAIVKNPPPDSERSATINMMIGTAHFINQLLLFYYYKRDNKHFYHRKGENDKQITECQSWKALMWILAAISRDALGRSRLKTRSGEEEMSNQQLGVLLCFLYNLALTSDITNGDIIANTNHQAVAELKDTATGEWKEMKLSVKSLAKLNISRQNPDVNIRRCAYVYAKFAMSLATDKGNEISLNLRQSYAPELRFFVGLFDTCTREQRLIDANDESIKAQIAAEEARLQRLEKLGTQAVQQNASAHVGTILRDISNKPSTSNNVRPAPAVTFAIETIFTTFSGHDFLNGIRVPIDNQIEVLEKELIHRYGIGIGHAFLIAVRNRSNAEFFNSNGFNRLLNHFEKVLAAPAEDLKLKLVSRKVEEMLKPEGVMNMMTAFGYMEAMNKDKLVLQANPDHLSSIVHELDFFLDTLRYIQKSHKDENNVFECHLNMPFQRLAHNDGDKQAFEQCHLPMCFFDQATSGPSKVHLLSIGDLSRDCRNELTKSFGNYSLIRVQIDIKNLTHVYQAVFYKSTQLSKVSEDLSDVIAKEYRDHCCKQSCILYTDSQRTVQLNLNKSIEESHLHPAAFLYCCVA</sequence>
<feature type="compositionally biased region" description="Polar residues" evidence="1">
    <location>
        <begin position="303"/>
        <end position="319"/>
    </location>
</feature>
<name>A0A914X0F9_9BILA</name>
<feature type="region of interest" description="Disordered" evidence="1">
    <location>
        <begin position="341"/>
        <end position="473"/>
    </location>
</feature>
<reference evidence="4" key="1">
    <citation type="submission" date="2022-11" db="UniProtKB">
        <authorList>
            <consortium name="WormBaseParasite"/>
        </authorList>
    </citation>
    <scope>IDENTIFICATION</scope>
</reference>
<protein>
    <submittedName>
        <fullName evidence="4">Uncharacterized protein</fullName>
    </submittedName>
</protein>
<feature type="compositionally biased region" description="Polar residues" evidence="1">
    <location>
        <begin position="450"/>
        <end position="473"/>
    </location>
</feature>
<feature type="compositionally biased region" description="Low complexity" evidence="1">
    <location>
        <begin position="378"/>
        <end position="389"/>
    </location>
</feature>
<feature type="compositionally biased region" description="Low complexity" evidence="1">
    <location>
        <begin position="486"/>
        <end position="510"/>
    </location>
</feature>
<evidence type="ECO:0000313" key="3">
    <source>
        <dbReference type="Proteomes" id="UP000887566"/>
    </source>
</evidence>